<organism evidence="5 7">
    <name type="scientific">Klebsiella pneumoniae</name>
    <dbReference type="NCBI Taxonomy" id="573"/>
    <lineage>
        <taxon>Bacteria</taxon>
        <taxon>Pseudomonadati</taxon>
        <taxon>Pseudomonadota</taxon>
        <taxon>Gammaproteobacteria</taxon>
        <taxon>Enterobacterales</taxon>
        <taxon>Enterobacteriaceae</taxon>
        <taxon>Klebsiella/Raoultella group</taxon>
        <taxon>Klebsiella</taxon>
        <taxon>Klebsiella pneumoniae complex</taxon>
    </lineage>
</organism>
<sequence length="112" mass="12883">MIYPVKTAEAKEIYEIAARLQQRITAIMRYAAQSGIISYNPAVDMAGALTTVKRQHRPALALNRISELLERLDTYRGQPLTRLATKLTLLIFIRSSELRFARWSEIDFRKAM</sequence>
<dbReference type="PANTHER" id="PTHR30629">
    <property type="entry name" value="PROPHAGE INTEGRASE"/>
    <property type="match status" value="1"/>
</dbReference>
<dbReference type="InterPro" id="IPR053876">
    <property type="entry name" value="Phage_int_M"/>
</dbReference>
<protein>
    <submittedName>
        <fullName evidence="5">Integrase</fullName>
    </submittedName>
</protein>
<feature type="domain" description="Phage integrase central" evidence="4">
    <location>
        <begin position="5"/>
        <end position="48"/>
    </location>
</feature>
<dbReference type="EMBL" id="UAWN01000012">
    <property type="protein sequence ID" value="SQC14903.1"/>
    <property type="molecule type" value="Genomic_DNA"/>
</dbReference>
<name>A0A2X3CP10_KLEPN</name>
<evidence type="ECO:0000256" key="2">
    <source>
        <dbReference type="ARBA" id="ARBA00022908"/>
    </source>
</evidence>
<keyword evidence="2" id="KW-0229">DNA integration</keyword>
<dbReference type="SUPFAM" id="SSF56349">
    <property type="entry name" value="DNA breaking-rejoining enzymes"/>
    <property type="match status" value="1"/>
</dbReference>
<keyword evidence="3" id="KW-0238">DNA-binding</keyword>
<evidence type="ECO:0000313" key="8">
    <source>
        <dbReference type="Proteomes" id="UP000282433"/>
    </source>
</evidence>
<dbReference type="InterPro" id="IPR011010">
    <property type="entry name" value="DNA_brk_join_enz"/>
</dbReference>
<evidence type="ECO:0000256" key="1">
    <source>
        <dbReference type="ARBA" id="ARBA00008857"/>
    </source>
</evidence>
<dbReference type="EMBL" id="LR134162">
    <property type="protein sequence ID" value="VEB02386.1"/>
    <property type="molecule type" value="Genomic_DNA"/>
</dbReference>
<evidence type="ECO:0000256" key="3">
    <source>
        <dbReference type="ARBA" id="ARBA00023125"/>
    </source>
</evidence>
<dbReference type="Gene3D" id="1.10.150.130">
    <property type="match status" value="1"/>
</dbReference>
<dbReference type="AlphaFoldDB" id="A0A2X3CP10"/>
<dbReference type="Proteomes" id="UP000251088">
    <property type="component" value="Unassembled WGS sequence"/>
</dbReference>
<comment type="similarity">
    <text evidence="1">Belongs to the 'phage' integrase family.</text>
</comment>
<dbReference type="InterPro" id="IPR050808">
    <property type="entry name" value="Phage_Integrase"/>
</dbReference>
<evidence type="ECO:0000313" key="6">
    <source>
        <dbReference type="EMBL" id="VEB02386.1"/>
    </source>
</evidence>
<evidence type="ECO:0000313" key="7">
    <source>
        <dbReference type="Proteomes" id="UP000251088"/>
    </source>
</evidence>
<evidence type="ECO:0000313" key="5">
    <source>
        <dbReference type="EMBL" id="SQC14903.1"/>
    </source>
</evidence>
<dbReference type="InterPro" id="IPR010998">
    <property type="entry name" value="Integrase_recombinase_N"/>
</dbReference>
<evidence type="ECO:0000259" key="4">
    <source>
        <dbReference type="Pfam" id="PF22022"/>
    </source>
</evidence>
<dbReference type="Proteomes" id="UP000282433">
    <property type="component" value="Chromosome"/>
</dbReference>
<dbReference type="GO" id="GO:0015074">
    <property type="term" value="P:DNA integration"/>
    <property type="evidence" value="ECO:0007669"/>
    <property type="project" value="UniProtKB-KW"/>
</dbReference>
<dbReference type="PANTHER" id="PTHR30629:SF9">
    <property type="entry name" value="PROTEIN INTB-RELATED"/>
    <property type="match status" value="1"/>
</dbReference>
<proteinExistence type="inferred from homology"/>
<reference evidence="5 7" key="1">
    <citation type="submission" date="2018-06" db="EMBL/GenBank/DDBJ databases">
        <authorList>
            <consortium name="Pathogen Informatics"/>
            <person name="Doyle S."/>
        </authorList>
    </citation>
    <scope>NUCLEOTIDE SEQUENCE [LARGE SCALE GENOMIC DNA]</scope>
    <source>
        <strain evidence="5 7">NCTC9128</strain>
    </source>
</reference>
<reference evidence="6 8" key="2">
    <citation type="submission" date="2018-12" db="EMBL/GenBank/DDBJ databases">
        <authorList>
            <consortium name="Pathogen Informatics"/>
        </authorList>
    </citation>
    <scope>NUCLEOTIDE SEQUENCE [LARGE SCALE GENOMIC DNA]</scope>
    <source>
        <strain evidence="6 8">NCTC13635</strain>
    </source>
</reference>
<accession>A0A2X3CP10</accession>
<gene>
    <name evidence="5" type="primary">intA_2</name>
    <name evidence="6" type="synonym">intA_3</name>
    <name evidence="6" type="ORF">NCTC13635_02814</name>
    <name evidence="5" type="ORF">NCTC9128_03004</name>
</gene>
<dbReference type="GO" id="GO:0003677">
    <property type="term" value="F:DNA binding"/>
    <property type="evidence" value="ECO:0007669"/>
    <property type="project" value="UniProtKB-KW"/>
</dbReference>
<dbReference type="Pfam" id="PF22022">
    <property type="entry name" value="Phage_int_M"/>
    <property type="match status" value="1"/>
</dbReference>